<comment type="caution">
    <text evidence="2">The sequence shown here is derived from an EMBL/GenBank/DDBJ whole genome shotgun (WGS) entry which is preliminary data.</text>
</comment>
<dbReference type="Gene3D" id="3.40.1440.10">
    <property type="entry name" value="GIY-YIG endonuclease"/>
    <property type="match status" value="1"/>
</dbReference>
<organism evidence="2 3">
    <name type="scientific">Azospirillum brasilense</name>
    <dbReference type="NCBI Taxonomy" id="192"/>
    <lineage>
        <taxon>Bacteria</taxon>
        <taxon>Pseudomonadati</taxon>
        <taxon>Pseudomonadota</taxon>
        <taxon>Alphaproteobacteria</taxon>
        <taxon>Rhodospirillales</taxon>
        <taxon>Azospirillaceae</taxon>
        <taxon>Azospirillum</taxon>
    </lineage>
</organism>
<proteinExistence type="predicted"/>
<dbReference type="CDD" id="cd10446">
    <property type="entry name" value="GIY-YIG_unchar_1"/>
    <property type="match status" value="1"/>
</dbReference>
<reference evidence="2 3" key="1">
    <citation type="submission" date="2018-07" db="EMBL/GenBank/DDBJ databases">
        <title>Genome sequence of Roseomonas fauriae ATCC 49958.</title>
        <authorList>
            <person name="Sant'Anna F.H."/>
            <person name="Baldani J.I."/>
            <person name="Zilli J.E."/>
            <person name="Reis V.M."/>
            <person name="Hartmann A."/>
            <person name="Cruz L."/>
            <person name="de Souza E.M."/>
            <person name="de Oliveira Pedrosa F."/>
            <person name="Passaglia L.M.P."/>
        </authorList>
    </citation>
    <scope>NUCLEOTIDE SEQUENCE [LARGE SCALE GENOMIC DNA]</scope>
    <source>
        <strain evidence="2 3">ATCC 49958</strain>
    </source>
</reference>
<dbReference type="PROSITE" id="PS50164">
    <property type="entry name" value="GIY_YIG"/>
    <property type="match status" value="1"/>
</dbReference>
<name>A0A6L3ATA4_AZOBR</name>
<dbReference type="Proteomes" id="UP000476837">
    <property type="component" value="Unassembled WGS sequence"/>
</dbReference>
<feature type="domain" description="GIY-YIG" evidence="1">
    <location>
        <begin position="200"/>
        <end position="288"/>
    </location>
</feature>
<evidence type="ECO:0000259" key="1">
    <source>
        <dbReference type="PROSITE" id="PS50164"/>
    </source>
</evidence>
<dbReference type="AlphaFoldDB" id="A0A6L3ATA4"/>
<gene>
    <name evidence="2" type="ORF">DS837_28205</name>
</gene>
<protein>
    <submittedName>
        <fullName evidence="2">GIY-YIG nuclease family protein</fullName>
    </submittedName>
</protein>
<accession>A0A6L3ATA4</accession>
<dbReference type="SUPFAM" id="SSF82771">
    <property type="entry name" value="GIY-YIG endonuclease"/>
    <property type="match status" value="1"/>
</dbReference>
<dbReference type="EMBL" id="QOKV01000029">
    <property type="protein sequence ID" value="KAA0678203.1"/>
    <property type="molecule type" value="Genomic_DNA"/>
</dbReference>
<dbReference type="InterPro" id="IPR035901">
    <property type="entry name" value="GIY-YIG_endonuc_sf"/>
</dbReference>
<sequence length="291" mass="33520">MNLTYLLTAEAIDPEQTIVLRHRPKEPALAKVLPWLAEERPDLFEVFQSAQGQQLEKAMSKARYIASFVAHGPGRALFVGMYELTGSTSIPMQTFWDWPGNAELRAFGMQGPSEDDPRTEILMFQQQHLDSYAHWKGKLIIDWPPPERSWWRRAHQNEMPVHAILEDSALERGMPHWTELVLSWDELNVLPRRWRETLSQWRGIYFIRDRSDGKAYVGSAAGADNLFGRWKNYAETGHGGNKLLRKRDPQNFVFSVLQRTSPDMTIEEIVQLEAGWKVRLGTHALDGLNDN</sequence>
<dbReference type="InterPro" id="IPR000305">
    <property type="entry name" value="GIY-YIG_endonuc"/>
</dbReference>
<evidence type="ECO:0000313" key="2">
    <source>
        <dbReference type="EMBL" id="KAA0678203.1"/>
    </source>
</evidence>
<evidence type="ECO:0000313" key="3">
    <source>
        <dbReference type="Proteomes" id="UP000476837"/>
    </source>
</evidence>
<dbReference type="RefSeq" id="WP_149167793.1">
    <property type="nucleotide sequence ID" value="NZ_QOKV01000029.1"/>
</dbReference>